<gene>
    <name evidence="1" type="ORF">BS329_38850</name>
</gene>
<comment type="caution">
    <text evidence="1">The sequence shown here is derived from an EMBL/GenBank/DDBJ whole genome shotgun (WGS) entry which is preliminary data.</text>
</comment>
<organism evidence="1 2">
    <name type="scientific">Amycolatopsis coloradensis</name>
    <dbReference type="NCBI Taxonomy" id="76021"/>
    <lineage>
        <taxon>Bacteria</taxon>
        <taxon>Bacillati</taxon>
        <taxon>Actinomycetota</taxon>
        <taxon>Actinomycetes</taxon>
        <taxon>Pseudonocardiales</taxon>
        <taxon>Pseudonocardiaceae</taxon>
        <taxon>Amycolatopsis</taxon>
    </lineage>
</organism>
<evidence type="ECO:0000313" key="1">
    <source>
        <dbReference type="EMBL" id="OLZ43619.1"/>
    </source>
</evidence>
<reference evidence="1 2" key="1">
    <citation type="submission" date="2016-01" db="EMBL/GenBank/DDBJ databases">
        <title>Amycolatopsis coloradensis genome sequencing and assembly.</title>
        <authorList>
            <person name="Mayilraj S."/>
        </authorList>
    </citation>
    <scope>NUCLEOTIDE SEQUENCE [LARGE SCALE GENOMIC DNA]</scope>
    <source>
        <strain evidence="1 2">DSM 44225</strain>
    </source>
</reference>
<dbReference type="AlphaFoldDB" id="A0A1R0KEM5"/>
<dbReference type="Proteomes" id="UP000187486">
    <property type="component" value="Unassembled WGS sequence"/>
</dbReference>
<proteinExistence type="predicted"/>
<sequence length="122" mass="13515">MVYADVSRWRQGDRDDSARAAHNAEITSWRRSLREAEFDVDDHEILFAQLRAGLRLSEAAAVVGQTTNGVYGRARWDPEFRDKLEQVLAETCRAEICGTASGARQGGHCAPCRAAHRSGRAT</sequence>
<dbReference type="EMBL" id="MQUQ01000031">
    <property type="protein sequence ID" value="OLZ43619.1"/>
    <property type="molecule type" value="Genomic_DNA"/>
</dbReference>
<accession>A0A1R0KEM5</accession>
<protein>
    <submittedName>
        <fullName evidence="1">Uncharacterized protein</fullName>
    </submittedName>
</protein>
<evidence type="ECO:0000313" key="2">
    <source>
        <dbReference type="Proteomes" id="UP000187486"/>
    </source>
</evidence>
<keyword evidence="2" id="KW-1185">Reference proteome</keyword>
<name>A0A1R0KEM5_9PSEU</name>